<proteinExistence type="predicted"/>
<dbReference type="OrthoDB" id="144892at2157"/>
<evidence type="ECO:0000256" key="3">
    <source>
        <dbReference type="ARBA" id="ARBA00023172"/>
    </source>
</evidence>
<keyword evidence="3" id="KW-0233">DNA recombination</keyword>
<dbReference type="PANTHER" id="PTHR30349">
    <property type="entry name" value="PHAGE INTEGRASE-RELATED"/>
    <property type="match status" value="1"/>
</dbReference>
<reference evidence="7 8" key="1">
    <citation type="submission" date="2016-10" db="EMBL/GenBank/DDBJ databases">
        <authorList>
            <person name="de Groot N.N."/>
        </authorList>
    </citation>
    <scope>NUCLEOTIDE SEQUENCE [LARGE SCALE GENOMIC DNA]</scope>
    <source>
        <strain evidence="8">EB21,IBRC-M 10013,KCTC 4048</strain>
    </source>
</reference>
<dbReference type="InterPro" id="IPR013762">
    <property type="entry name" value="Integrase-like_cat_sf"/>
</dbReference>
<keyword evidence="2 4" id="KW-0238">DNA-binding</keyword>
<dbReference type="STRING" id="996166.SAMN05192554_11667"/>
<evidence type="ECO:0000313" key="7">
    <source>
        <dbReference type="EMBL" id="SDN13261.1"/>
    </source>
</evidence>
<dbReference type="InterPro" id="IPR011010">
    <property type="entry name" value="DNA_brk_join_enz"/>
</dbReference>
<dbReference type="AlphaFoldDB" id="A0A1G9YXH7"/>
<feature type="domain" description="Tyr recombinase" evidence="5">
    <location>
        <begin position="131"/>
        <end position="323"/>
    </location>
</feature>
<evidence type="ECO:0000256" key="2">
    <source>
        <dbReference type="ARBA" id="ARBA00023125"/>
    </source>
</evidence>
<dbReference type="Gene3D" id="1.10.443.10">
    <property type="entry name" value="Intergrase catalytic core"/>
    <property type="match status" value="1"/>
</dbReference>
<dbReference type="InterPro" id="IPR002104">
    <property type="entry name" value="Integrase_catalytic"/>
</dbReference>
<dbReference type="GO" id="GO:0006310">
    <property type="term" value="P:DNA recombination"/>
    <property type="evidence" value="ECO:0007669"/>
    <property type="project" value="UniProtKB-KW"/>
</dbReference>
<feature type="domain" description="Core-binding (CB)" evidence="6">
    <location>
        <begin position="12"/>
        <end position="112"/>
    </location>
</feature>
<gene>
    <name evidence="7" type="ORF">SAMN05192554_11667</name>
</gene>
<organism evidence="7 8">
    <name type="scientific">Haloarchaeobius iranensis</name>
    <dbReference type="NCBI Taxonomy" id="996166"/>
    <lineage>
        <taxon>Archaea</taxon>
        <taxon>Methanobacteriati</taxon>
        <taxon>Methanobacteriota</taxon>
        <taxon>Stenosarchaea group</taxon>
        <taxon>Halobacteria</taxon>
        <taxon>Halobacteriales</taxon>
        <taxon>Halorubellaceae</taxon>
        <taxon>Haloarchaeobius</taxon>
    </lineage>
</organism>
<dbReference type="PROSITE" id="PS51900">
    <property type="entry name" value="CB"/>
    <property type="match status" value="1"/>
</dbReference>
<evidence type="ECO:0000256" key="1">
    <source>
        <dbReference type="ARBA" id="ARBA00022908"/>
    </source>
</evidence>
<name>A0A1G9YXH7_9EURY</name>
<sequence length="405" mass="44771">MERAVDRGSVEPATAEAIAKLCDALDETVGDVPCPEGEPHRSVKTLDMYTRRLRLIAQRYSGDILDTTAAELNTEMRTWLNGTHPDVDDDGLSVNTVSNYQSPLRIFFRYHDHLGVTPEDIEIETPSAATLDPGEMLTDSEIRRVRDAVTNPLERVVFEFLLHTGMRNTATRMLTVGGVDLRSGTFELNVDSDGLKGAQERGETRPLLGAEPIVREWLTVHPAADDPDAYLFTNRPGSGYATPDKPLSHTKLGKLLSGLRDRAGIAKPLHPHALRHNFVTRAKRDHRVEDDVIKYLIGHRRDSTVMERTYQHISPKEYLTTASGGSAGQRGFTPKECFECGAGLCPRQELCPDCGTVYSPGGGAWFRSAADENRSALVAFARQLLDDELLESVPPSIRSELAEKL</sequence>
<dbReference type="InterPro" id="IPR044068">
    <property type="entry name" value="CB"/>
</dbReference>
<dbReference type="PANTHER" id="PTHR30349:SF41">
    <property type="entry name" value="INTEGRASE_RECOMBINASE PROTEIN MJ0367-RELATED"/>
    <property type="match status" value="1"/>
</dbReference>
<keyword evidence="8" id="KW-1185">Reference proteome</keyword>
<dbReference type="Pfam" id="PF00589">
    <property type="entry name" value="Phage_integrase"/>
    <property type="match status" value="1"/>
</dbReference>
<keyword evidence="1" id="KW-0229">DNA integration</keyword>
<dbReference type="GO" id="GO:0015074">
    <property type="term" value="P:DNA integration"/>
    <property type="evidence" value="ECO:0007669"/>
    <property type="project" value="UniProtKB-KW"/>
</dbReference>
<dbReference type="InterPro" id="IPR050090">
    <property type="entry name" value="Tyrosine_recombinase_XerCD"/>
</dbReference>
<protein>
    <submittedName>
        <fullName evidence="7">Site-specific recombinase XerD</fullName>
    </submittedName>
</protein>
<dbReference type="PROSITE" id="PS51898">
    <property type="entry name" value="TYR_RECOMBINASE"/>
    <property type="match status" value="1"/>
</dbReference>
<dbReference type="RefSeq" id="WP_139172342.1">
    <property type="nucleotide sequence ID" value="NZ_FNIA01000016.1"/>
</dbReference>
<evidence type="ECO:0000313" key="8">
    <source>
        <dbReference type="Proteomes" id="UP000199370"/>
    </source>
</evidence>
<dbReference type="GO" id="GO:0003677">
    <property type="term" value="F:DNA binding"/>
    <property type="evidence" value="ECO:0007669"/>
    <property type="project" value="UniProtKB-UniRule"/>
</dbReference>
<dbReference type="SUPFAM" id="SSF56349">
    <property type="entry name" value="DNA breaking-rejoining enzymes"/>
    <property type="match status" value="1"/>
</dbReference>
<evidence type="ECO:0000256" key="4">
    <source>
        <dbReference type="PROSITE-ProRule" id="PRU01248"/>
    </source>
</evidence>
<evidence type="ECO:0000259" key="6">
    <source>
        <dbReference type="PROSITE" id="PS51900"/>
    </source>
</evidence>
<dbReference type="EMBL" id="FNIA01000016">
    <property type="protein sequence ID" value="SDN13261.1"/>
    <property type="molecule type" value="Genomic_DNA"/>
</dbReference>
<accession>A0A1G9YXH7</accession>
<evidence type="ECO:0000259" key="5">
    <source>
        <dbReference type="PROSITE" id="PS51898"/>
    </source>
</evidence>
<dbReference type="Proteomes" id="UP000199370">
    <property type="component" value="Unassembled WGS sequence"/>
</dbReference>
<dbReference type="CDD" id="cd00397">
    <property type="entry name" value="DNA_BRE_C"/>
    <property type="match status" value="1"/>
</dbReference>